<evidence type="ECO:0000313" key="2">
    <source>
        <dbReference type="Proteomes" id="UP001319867"/>
    </source>
</evidence>
<proteinExistence type="predicted"/>
<protein>
    <recommendedName>
        <fullName evidence="3">Transposase and inactivated derivatives, IS1 family</fullName>
    </recommendedName>
</protein>
<evidence type="ECO:0000313" key="1">
    <source>
        <dbReference type="EMBL" id="BDB53818.1"/>
    </source>
</evidence>
<dbReference type="InterPro" id="IPR005063">
    <property type="entry name" value="Transposase_27"/>
</dbReference>
<name>A0ABN6KX72_9FLAO</name>
<dbReference type="RefSeq" id="WP_229317423.1">
    <property type="nucleotide sequence ID" value="NZ_AP025184.1"/>
</dbReference>
<sequence length="232" mass="26717">MTFHQSSCIKISDTKICPHCTAPTLIKNGFTANQKQQFYCKTCTKRCIDFYTSEGCRKEINANIITLIKEGMGIRSIARVLGISTSTLLKRIVFISKGVQSPPISSGQIYEVDEMRTFLRHKGKVIWIVYALDRINKNVISFAVGSRTKKTLNQVIKTVILSNPKRIYTDGLIHYKFLIHNTIHKVTRFGTNRIERKNLSLRTQLKRLNRRSICFSKSLLVLNAVLRIYFWL</sequence>
<dbReference type="PANTHER" id="PTHR33293:SF2">
    <property type="entry name" value="TRANSPOSASE"/>
    <property type="match status" value="1"/>
</dbReference>
<organism evidence="1 2">
    <name type="scientific">Flavobacterium ammoniigenes</name>
    <dbReference type="NCBI Taxonomy" id="1751095"/>
    <lineage>
        <taxon>Bacteria</taxon>
        <taxon>Pseudomonadati</taxon>
        <taxon>Bacteroidota</taxon>
        <taxon>Flavobacteriia</taxon>
        <taxon>Flavobacteriales</taxon>
        <taxon>Flavobacteriaceae</taxon>
        <taxon>Flavobacterium</taxon>
    </lineage>
</organism>
<keyword evidence="2" id="KW-1185">Reference proteome</keyword>
<dbReference type="EMBL" id="AP025184">
    <property type="protein sequence ID" value="BDB53818.1"/>
    <property type="molecule type" value="Genomic_DNA"/>
</dbReference>
<dbReference type="Proteomes" id="UP001319867">
    <property type="component" value="Chromosome"/>
</dbReference>
<evidence type="ECO:0008006" key="3">
    <source>
        <dbReference type="Google" id="ProtNLM"/>
    </source>
</evidence>
<dbReference type="NCBIfam" id="NF033558">
    <property type="entry name" value="transpos_IS1"/>
    <property type="match status" value="1"/>
</dbReference>
<accession>A0ABN6KX72</accession>
<dbReference type="InterPro" id="IPR051354">
    <property type="entry name" value="Transposase_27_IS1"/>
</dbReference>
<dbReference type="PANTHER" id="PTHR33293">
    <property type="entry name" value="INSERTION ELEMENT IS1 1 PROTEIN INSB-RELATED"/>
    <property type="match status" value="1"/>
</dbReference>
<gene>
    <name evidence="1" type="ORF">GENT5_01230</name>
</gene>
<dbReference type="Pfam" id="PF03400">
    <property type="entry name" value="DDE_Tnp_IS1"/>
    <property type="match status" value="1"/>
</dbReference>
<reference evidence="1 2" key="1">
    <citation type="journal article" date="2022" name="Int. J. Syst. Evol. Microbiol.">
        <title>Flavobacterium ammonificans sp. nov. and Flavobacterium ammoniigenes sp. nov., ammonifying bacteria isolated from surface river water.</title>
        <authorList>
            <person name="Watanabe K."/>
            <person name="Kitamura T."/>
            <person name="Ogata Y."/>
            <person name="Shindo C."/>
            <person name="Suda W."/>
        </authorList>
    </citation>
    <scope>NUCLEOTIDE SEQUENCE [LARGE SCALE GENOMIC DNA]</scope>
    <source>
        <strain evidence="1 2">GENT5</strain>
    </source>
</reference>
<reference evidence="1 2" key="2">
    <citation type="journal article" date="2022" name="Microorganisms">
        <title>Complete Genome Sequences of Two Flavobacterium ammonificans Strains and a Flavobacterium ammoniigenes Strain of Ammonifying Bacterioplankton Isolated from Surface River Water.</title>
        <authorList>
            <person name="Suda W."/>
            <person name="Ogata Y."/>
            <person name="Shindo C."/>
            <person name="Watanabe K."/>
        </authorList>
    </citation>
    <scope>NUCLEOTIDE SEQUENCE [LARGE SCALE GENOMIC DNA]</scope>
    <source>
        <strain evidence="1 2">GENT5</strain>
    </source>
</reference>